<dbReference type="Proteomes" id="UP000304148">
    <property type="component" value="Chromosome"/>
</dbReference>
<accession>A0A383R728</accession>
<proteinExistence type="predicted"/>
<evidence type="ECO:0000313" key="1">
    <source>
        <dbReference type="EMBL" id="SYX82179.1"/>
    </source>
</evidence>
<gene>
    <name evidence="1" type="ORF">PBLR_10599</name>
</gene>
<dbReference type="EMBL" id="LS992241">
    <property type="protein sequence ID" value="SYX82179.1"/>
    <property type="molecule type" value="Genomic_DNA"/>
</dbReference>
<evidence type="ECO:0000313" key="2">
    <source>
        <dbReference type="Proteomes" id="UP000304148"/>
    </source>
</evidence>
<dbReference type="AlphaFoldDB" id="A0A383R728"/>
<organism evidence="1 2">
    <name type="scientific">Paenibacillus alvei</name>
    <name type="common">Bacillus alvei</name>
    <dbReference type="NCBI Taxonomy" id="44250"/>
    <lineage>
        <taxon>Bacteria</taxon>
        <taxon>Bacillati</taxon>
        <taxon>Bacillota</taxon>
        <taxon>Bacilli</taxon>
        <taxon>Bacillales</taxon>
        <taxon>Paenibacillaceae</taxon>
        <taxon>Paenibacillus</taxon>
    </lineage>
</organism>
<protein>
    <submittedName>
        <fullName evidence="1">Uncharacterized protein</fullName>
    </submittedName>
</protein>
<sequence>MKSGENNFNHLSNLDENYFNIIIVNPQQKHKLIMQNTTISSQIISRPSIA</sequence>
<reference evidence="2" key="1">
    <citation type="submission" date="2018-08" db="EMBL/GenBank/DDBJ databases">
        <authorList>
            <person name="Chevrot R."/>
        </authorList>
    </citation>
    <scope>NUCLEOTIDE SEQUENCE [LARGE SCALE GENOMIC DNA]</scope>
</reference>
<name>A0A383R728_PAEAL</name>